<keyword evidence="2" id="KW-1133">Transmembrane helix</keyword>
<dbReference type="eggNOG" id="ENOG502RD53">
    <property type="taxonomic scope" value="Eukaryota"/>
</dbReference>
<organism evidence="4 5">
    <name type="scientific">Fomitopsis schrenkii</name>
    <name type="common">Brown rot fungus</name>
    <dbReference type="NCBI Taxonomy" id="2126942"/>
    <lineage>
        <taxon>Eukaryota</taxon>
        <taxon>Fungi</taxon>
        <taxon>Dikarya</taxon>
        <taxon>Basidiomycota</taxon>
        <taxon>Agaricomycotina</taxon>
        <taxon>Agaricomycetes</taxon>
        <taxon>Polyporales</taxon>
        <taxon>Fomitopsis</taxon>
    </lineage>
</organism>
<dbReference type="Pfam" id="PF20151">
    <property type="entry name" value="DUF6533"/>
    <property type="match status" value="1"/>
</dbReference>
<evidence type="ECO:0000313" key="5">
    <source>
        <dbReference type="Proteomes" id="UP000015241"/>
    </source>
</evidence>
<dbReference type="InterPro" id="IPR045340">
    <property type="entry name" value="DUF6533"/>
</dbReference>
<feature type="transmembrane region" description="Helical" evidence="2">
    <location>
        <begin position="107"/>
        <end position="133"/>
    </location>
</feature>
<keyword evidence="2" id="KW-0472">Membrane</keyword>
<evidence type="ECO:0000256" key="2">
    <source>
        <dbReference type="SAM" id="Phobius"/>
    </source>
</evidence>
<accession>S8F9U7</accession>
<dbReference type="AlphaFoldDB" id="S8F9U7"/>
<evidence type="ECO:0000256" key="1">
    <source>
        <dbReference type="SAM" id="MobiDB-lite"/>
    </source>
</evidence>
<dbReference type="HOGENOM" id="CLU_053360_1_1_1"/>
<dbReference type="Proteomes" id="UP000015241">
    <property type="component" value="Unassembled WGS sequence"/>
</dbReference>
<dbReference type="InParanoid" id="S8F9U7"/>
<feature type="transmembrane region" description="Helical" evidence="2">
    <location>
        <begin position="40"/>
        <end position="59"/>
    </location>
</feature>
<evidence type="ECO:0000313" key="4">
    <source>
        <dbReference type="EMBL" id="EPS95404.1"/>
    </source>
</evidence>
<keyword evidence="2" id="KW-0812">Transmembrane</keyword>
<gene>
    <name evidence="4" type="ORF">FOMPIDRAFT_117293</name>
</gene>
<feature type="transmembrane region" description="Helical" evidence="2">
    <location>
        <begin position="71"/>
        <end position="95"/>
    </location>
</feature>
<evidence type="ECO:0000259" key="3">
    <source>
        <dbReference type="Pfam" id="PF20151"/>
    </source>
</evidence>
<keyword evidence="5" id="KW-1185">Reference proteome</keyword>
<protein>
    <recommendedName>
        <fullName evidence="3">DUF6533 domain-containing protein</fullName>
    </recommendedName>
</protein>
<feature type="region of interest" description="Disordered" evidence="1">
    <location>
        <begin position="276"/>
        <end position="328"/>
    </location>
</feature>
<sequence>MSFFVDNACFNAAFALYFYERLLTFDREVDLVWRHASKGLLMPALHASMHICMTLYLLLQFAPSSMPCKSQYIVIVTQFSCVCALYLIWGGISALRIYAINGRRIWAAALIMTLSLVPVATNVTVLVVMHWVVLPPPDGCEVYTIMTEKLMETATRASVIAADALVLIATWRNTYGVSKLANGLHMKSSITSLLLRDGTTYFCVLLALNIIDTVLWATRLTLEIDNFCFVVTTILLSRFFFNLREVALVPELSSSPSDLSDLHFSRVLGTLGGTLADAEPGDDGAWSARSEEGTVETSEEGWTGESTVREDEEALARREQPGPLTSAG</sequence>
<reference evidence="4 5" key="1">
    <citation type="journal article" date="2012" name="Science">
        <title>The Paleozoic origin of enzymatic lignin decomposition reconstructed from 31 fungal genomes.</title>
        <authorList>
            <person name="Floudas D."/>
            <person name="Binder M."/>
            <person name="Riley R."/>
            <person name="Barry K."/>
            <person name="Blanchette R.A."/>
            <person name="Henrissat B."/>
            <person name="Martinez A.T."/>
            <person name="Otillar R."/>
            <person name="Spatafora J.W."/>
            <person name="Yadav J.S."/>
            <person name="Aerts A."/>
            <person name="Benoit I."/>
            <person name="Boyd A."/>
            <person name="Carlson A."/>
            <person name="Copeland A."/>
            <person name="Coutinho P.M."/>
            <person name="de Vries R.P."/>
            <person name="Ferreira P."/>
            <person name="Findley K."/>
            <person name="Foster B."/>
            <person name="Gaskell J."/>
            <person name="Glotzer D."/>
            <person name="Gorecki P."/>
            <person name="Heitman J."/>
            <person name="Hesse C."/>
            <person name="Hori C."/>
            <person name="Igarashi K."/>
            <person name="Jurgens J.A."/>
            <person name="Kallen N."/>
            <person name="Kersten P."/>
            <person name="Kohler A."/>
            <person name="Kuees U."/>
            <person name="Kumar T.K.A."/>
            <person name="Kuo A."/>
            <person name="LaButti K."/>
            <person name="Larrondo L.F."/>
            <person name="Lindquist E."/>
            <person name="Ling A."/>
            <person name="Lombard V."/>
            <person name="Lucas S."/>
            <person name="Lundell T."/>
            <person name="Martin R."/>
            <person name="McLaughlin D.J."/>
            <person name="Morgenstern I."/>
            <person name="Morin E."/>
            <person name="Murat C."/>
            <person name="Nagy L.G."/>
            <person name="Nolan M."/>
            <person name="Ohm R.A."/>
            <person name="Patyshakuliyeva A."/>
            <person name="Rokas A."/>
            <person name="Ruiz-Duenas F.J."/>
            <person name="Sabat G."/>
            <person name="Salamov A."/>
            <person name="Samejima M."/>
            <person name="Schmutz J."/>
            <person name="Slot J.C."/>
            <person name="St John F."/>
            <person name="Stenlid J."/>
            <person name="Sun H."/>
            <person name="Sun S."/>
            <person name="Syed K."/>
            <person name="Tsang A."/>
            <person name="Wiebenga A."/>
            <person name="Young D."/>
            <person name="Pisabarro A."/>
            <person name="Eastwood D.C."/>
            <person name="Martin F."/>
            <person name="Cullen D."/>
            <person name="Grigoriev I.V."/>
            <person name="Hibbett D.S."/>
        </authorList>
    </citation>
    <scope>NUCLEOTIDE SEQUENCE</scope>
    <source>
        <strain evidence="5">FP-58527</strain>
    </source>
</reference>
<dbReference type="OrthoDB" id="2804471at2759"/>
<feature type="domain" description="DUF6533" evidence="3">
    <location>
        <begin position="9"/>
        <end position="38"/>
    </location>
</feature>
<dbReference type="EMBL" id="KE504208">
    <property type="protein sequence ID" value="EPS95404.1"/>
    <property type="molecule type" value="Genomic_DNA"/>
</dbReference>
<proteinExistence type="predicted"/>
<name>S8F9U7_FOMSC</name>